<name>A0A9P6VIN3_9HELO</name>
<dbReference type="Proteomes" id="UP000785200">
    <property type="component" value="Unassembled WGS sequence"/>
</dbReference>
<keyword evidence="2" id="KW-0812">Transmembrane</keyword>
<keyword evidence="4" id="KW-1185">Reference proteome</keyword>
<feature type="transmembrane region" description="Helical" evidence="2">
    <location>
        <begin position="57"/>
        <end position="86"/>
    </location>
</feature>
<gene>
    <name evidence="3" type="ORF">D0Z07_5303</name>
</gene>
<keyword evidence="2" id="KW-0472">Membrane</keyword>
<comment type="caution">
    <text evidence="3">The sequence shown here is derived from an EMBL/GenBank/DDBJ whole genome shotgun (WGS) entry which is preliminary data.</text>
</comment>
<keyword evidence="2" id="KW-1133">Transmembrane helix</keyword>
<organism evidence="3 4">
    <name type="scientific">Hyphodiscus hymeniophilus</name>
    <dbReference type="NCBI Taxonomy" id="353542"/>
    <lineage>
        <taxon>Eukaryota</taxon>
        <taxon>Fungi</taxon>
        <taxon>Dikarya</taxon>
        <taxon>Ascomycota</taxon>
        <taxon>Pezizomycotina</taxon>
        <taxon>Leotiomycetes</taxon>
        <taxon>Helotiales</taxon>
        <taxon>Hyphodiscaceae</taxon>
        <taxon>Hyphodiscus</taxon>
    </lineage>
</organism>
<accession>A0A9P6VIN3</accession>
<dbReference type="OrthoDB" id="5342507at2759"/>
<proteinExistence type="predicted"/>
<evidence type="ECO:0000313" key="4">
    <source>
        <dbReference type="Proteomes" id="UP000785200"/>
    </source>
</evidence>
<feature type="compositionally biased region" description="Low complexity" evidence="1">
    <location>
        <begin position="264"/>
        <end position="279"/>
    </location>
</feature>
<dbReference type="EMBL" id="VNKQ01000010">
    <property type="protein sequence ID" value="KAG0648393.1"/>
    <property type="molecule type" value="Genomic_DNA"/>
</dbReference>
<dbReference type="AlphaFoldDB" id="A0A9P6VIN3"/>
<evidence type="ECO:0000313" key="3">
    <source>
        <dbReference type="EMBL" id="KAG0648393.1"/>
    </source>
</evidence>
<reference evidence="3" key="1">
    <citation type="submission" date="2019-07" db="EMBL/GenBank/DDBJ databases">
        <title>Hyphodiscus hymeniophilus genome sequencing and assembly.</title>
        <authorList>
            <person name="Kramer G."/>
            <person name="Nodwell J."/>
        </authorList>
    </citation>
    <scope>NUCLEOTIDE SEQUENCE</scope>
    <source>
        <strain evidence="3">ATCC 34498</strain>
    </source>
</reference>
<evidence type="ECO:0000256" key="1">
    <source>
        <dbReference type="SAM" id="MobiDB-lite"/>
    </source>
</evidence>
<protein>
    <recommendedName>
        <fullName evidence="5">MARVEL domain-containing protein</fullName>
    </recommendedName>
</protein>
<feature type="transmembrane region" description="Helical" evidence="2">
    <location>
        <begin position="14"/>
        <end position="36"/>
    </location>
</feature>
<evidence type="ECO:0000256" key="2">
    <source>
        <dbReference type="SAM" id="Phobius"/>
    </source>
</evidence>
<feature type="region of interest" description="Disordered" evidence="1">
    <location>
        <begin position="264"/>
        <end position="290"/>
    </location>
</feature>
<feature type="transmembrane region" description="Helical" evidence="2">
    <location>
        <begin position="148"/>
        <end position="168"/>
    </location>
</feature>
<sequence length="290" mass="31007">MARGGGLAWKGLSLFMRLIELGCAAVILGIFSWYLVKLHDHHLHIATYIRAVEGISGAAILYTLFALVLVCCLGGIIFFSIIAMLLDLAFTGAFVYVAWATRGGAGNCKGNVNTPFGSGNADTSRSTGNVFDGLPSLRTACKTETACFSVAIVAIVFFFASMLIEIALMRHHKKEKAFGPSPNNGYTAGTPRRRFWQRKPKNNTAFVAEKPDALPAHQTPADFRTSYATDATAVGQEPVYNKYGGSTMTGGGGHNAVPQTNGVTHGHHTQTTTTTGGYTPYRSENTAGTF</sequence>
<evidence type="ECO:0008006" key="5">
    <source>
        <dbReference type="Google" id="ProtNLM"/>
    </source>
</evidence>